<evidence type="ECO:0000259" key="2">
    <source>
        <dbReference type="Pfam" id="PF20469"/>
    </source>
</evidence>
<dbReference type="InterPro" id="IPR027417">
    <property type="entry name" value="P-loop_NTPase"/>
</dbReference>
<sequence>MKLNCIRVSNFQSFGPEPTELSFDDITYLIGPNGSGKTAALQALCRMFAFDPKLRRTHQSDFHVPHDEAEPPEERIMWIEADFSFPELDNDEDNSTIAPHFSHMRLDEPDGTPRVRYRLRATMGLAGDIEEAFEYVLEVNDDNSPLNLKTVPRSERNHIQVHYLPAQRDPTEHIAFGTNALLGRLLRAVNWEDERQTVKELTDQISESLAANPSVNAFSESLQRKWGTLHKGIYFTDPKITFVASEIESLLRHLSVSFSPGHDENFVDFTRLSDGQKSMLYLSLVLSSQEIGRDVLAGRNDSFDPERLRPPVFTFIALEEPENSLSPYYLGRIINALNLITRNEDAQAMIATHAPSLLRRVDPRHIRYLRLDDTRCSKIKKIKLPNVTDEAHKFVRQAVQAFPEIYFSRLVVLGEGDSEEIVLPRILEAKGMPIDESAITIAPLGGRHVNHFWRLLSALDIPHVTLLDLDVARYQAGWGRINYANNQLRKFSPQNVLPEDYFIPKWNSKECMVRDYQHYLHELEKRGLYFSSPMDLDFAMVLSYPEAYEALEETPDDSTIKAVLGKNHFESNQYSKDELKLFESYHKIFKLGSKPAAHINALAKLTDEDLLETIPESFGRLADYIIEMLSEIPE</sequence>
<accession>A0A918N1Z2</accession>
<name>A0A918N1Z2_9ALTE</name>
<feature type="domain" description="RecF/RecN/SMC N-terminal" evidence="1">
    <location>
        <begin position="3"/>
        <end position="358"/>
    </location>
</feature>
<dbReference type="Proteomes" id="UP000631300">
    <property type="component" value="Unassembled WGS sequence"/>
</dbReference>
<dbReference type="SUPFAM" id="SSF52540">
    <property type="entry name" value="P-loop containing nucleoside triphosphate hydrolases"/>
    <property type="match status" value="1"/>
</dbReference>
<gene>
    <name evidence="3" type="ORF">GCM10007391_33450</name>
</gene>
<dbReference type="PANTHER" id="PTHR43581:SF2">
    <property type="entry name" value="EXCINUCLEASE ATPASE SUBUNIT"/>
    <property type="match status" value="1"/>
</dbReference>
<proteinExistence type="predicted"/>
<reference evidence="3" key="2">
    <citation type="submission" date="2020-09" db="EMBL/GenBank/DDBJ databases">
        <authorList>
            <person name="Sun Q."/>
            <person name="Kim S."/>
        </authorList>
    </citation>
    <scope>NUCLEOTIDE SEQUENCE</scope>
    <source>
        <strain evidence="3">KCTC 22164</strain>
    </source>
</reference>
<comment type="caution">
    <text evidence="3">The sequence shown here is derived from an EMBL/GenBank/DDBJ whole genome shotgun (WGS) entry which is preliminary data.</text>
</comment>
<dbReference type="RefSeq" id="WP_189408364.1">
    <property type="nucleotide sequence ID" value="NZ_BMXP01000013.1"/>
</dbReference>
<dbReference type="Pfam" id="PF20469">
    <property type="entry name" value="OLD-like_TOPRIM"/>
    <property type="match status" value="1"/>
</dbReference>
<dbReference type="EMBL" id="BMXP01000013">
    <property type="protein sequence ID" value="GGW96640.1"/>
    <property type="molecule type" value="Genomic_DNA"/>
</dbReference>
<protein>
    <submittedName>
        <fullName evidence="3">Chromosome segregation protein SMC</fullName>
    </submittedName>
</protein>
<dbReference type="Pfam" id="PF02463">
    <property type="entry name" value="SMC_N"/>
    <property type="match status" value="1"/>
</dbReference>
<evidence type="ECO:0000259" key="1">
    <source>
        <dbReference type="Pfam" id="PF02463"/>
    </source>
</evidence>
<keyword evidence="4" id="KW-1185">Reference proteome</keyword>
<evidence type="ECO:0000313" key="4">
    <source>
        <dbReference type="Proteomes" id="UP000631300"/>
    </source>
</evidence>
<organism evidence="3 4">
    <name type="scientific">Alteromonas halophila</name>
    <dbReference type="NCBI Taxonomy" id="516698"/>
    <lineage>
        <taxon>Bacteria</taxon>
        <taxon>Pseudomonadati</taxon>
        <taxon>Pseudomonadota</taxon>
        <taxon>Gammaproteobacteria</taxon>
        <taxon>Alteromonadales</taxon>
        <taxon>Alteromonadaceae</taxon>
        <taxon>Alteromonas/Salinimonas group</taxon>
        <taxon>Alteromonas</taxon>
    </lineage>
</organism>
<dbReference type="Gene3D" id="3.40.50.300">
    <property type="entry name" value="P-loop containing nucleotide triphosphate hydrolases"/>
    <property type="match status" value="1"/>
</dbReference>
<dbReference type="CDD" id="cd01026">
    <property type="entry name" value="TOPRIM_OLD"/>
    <property type="match status" value="1"/>
</dbReference>
<feature type="domain" description="OLD protein-like TOPRIM" evidence="2">
    <location>
        <begin position="407"/>
        <end position="470"/>
    </location>
</feature>
<dbReference type="InterPro" id="IPR003395">
    <property type="entry name" value="RecF/RecN/SMC_N"/>
</dbReference>
<dbReference type="AlphaFoldDB" id="A0A918N1Z2"/>
<dbReference type="InterPro" id="IPR051396">
    <property type="entry name" value="Bact_Antivir_Def_Nuclease"/>
</dbReference>
<evidence type="ECO:0000313" key="3">
    <source>
        <dbReference type="EMBL" id="GGW96640.1"/>
    </source>
</evidence>
<dbReference type="PANTHER" id="PTHR43581">
    <property type="entry name" value="ATP/GTP PHOSPHATASE"/>
    <property type="match status" value="1"/>
</dbReference>
<reference evidence="3" key="1">
    <citation type="journal article" date="2014" name="Int. J. Syst. Evol. Microbiol.">
        <title>Complete genome sequence of Corynebacterium casei LMG S-19264T (=DSM 44701T), isolated from a smear-ripened cheese.</title>
        <authorList>
            <consortium name="US DOE Joint Genome Institute (JGI-PGF)"/>
            <person name="Walter F."/>
            <person name="Albersmeier A."/>
            <person name="Kalinowski J."/>
            <person name="Ruckert C."/>
        </authorList>
    </citation>
    <scope>NUCLEOTIDE SEQUENCE</scope>
    <source>
        <strain evidence="3">KCTC 22164</strain>
    </source>
</reference>
<dbReference type="InterPro" id="IPR034139">
    <property type="entry name" value="TOPRIM_OLD"/>
</dbReference>